<comment type="caution">
    <text evidence="1">The sequence shown here is derived from an EMBL/GenBank/DDBJ whole genome shotgun (WGS) entry which is preliminary data.</text>
</comment>
<evidence type="ECO:0000313" key="2">
    <source>
        <dbReference type="Proteomes" id="UP000178323"/>
    </source>
</evidence>
<name>A0A1F5S738_9BACT</name>
<evidence type="ECO:0000313" key="1">
    <source>
        <dbReference type="EMBL" id="OGF22505.1"/>
    </source>
</evidence>
<dbReference type="STRING" id="1797985.A2Y83_05490"/>
<proteinExistence type="predicted"/>
<dbReference type="Proteomes" id="UP000178323">
    <property type="component" value="Unassembled WGS sequence"/>
</dbReference>
<accession>A0A1F5S738</accession>
<protein>
    <submittedName>
        <fullName evidence="1">Uncharacterized protein</fullName>
    </submittedName>
</protein>
<organism evidence="1 2">
    <name type="scientific">Candidatus Falkowbacteria bacterium RBG_13_39_14</name>
    <dbReference type="NCBI Taxonomy" id="1797985"/>
    <lineage>
        <taxon>Bacteria</taxon>
        <taxon>Candidatus Falkowiibacteriota</taxon>
    </lineage>
</organism>
<dbReference type="EMBL" id="MFFS01000024">
    <property type="protein sequence ID" value="OGF22505.1"/>
    <property type="molecule type" value="Genomic_DNA"/>
</dbReference>
<dbReference type="AlphaFoldDB" id="A0A1F5S738"/>
<gene>
    <name evidence="1" type="ORF">A2Y83_05490</name>
</gene>
<sequence>MLNKEGEVVKATKTDSGWEIEFEVVEQSEYMKKIGIPKPVYDKNLYYVLLDNNFNLLSYERKGQKSGN</sequence>
<reference evidence="1 2" key="1">
    <citation type="journal article" date="2016" name="Nat. Commun.">
        <title>Thousands of microbial genomes shed light on interconnected biogeochemical processes in an aquifer system.</title>
        <authorList>
            <person name="Anantharaman K."/>
            <person name="Brown C.T."/>
            <person name="Hug L.A."/>
            <person name="Sharon I."/>
            <person name="Castelle C.J."/>
            <person name="Probst A.J."/>
            <person name="Thomas B.C."/>
            <person name="Singh A."/>
            <person name="Wilkins M.J."/>
            <person name="Karaoz U."/>
            <person name="Brodie E.L."/>
            <person name="Williams K.H."/>
            <person name="Hubbard S.S."/>
            <person name="Banfield J.F."/>
        </authorList>
    </citation>
    <scope>NUCLEOTIDE SEQUENCE [LARGE SCALE GENOMIC DNA]</scope>
</reference>